<sequence>MSVKIMALEAENVKRIKAVALTPSPTGLTIVGGNNNQGKTSVLDALAWALGGDRFRPDAAQRDGAVAPAHLKVKLSNGVVVERKGKNASLTVTDPTGRRSGQQLLNAFVEPLALDLPRFMEATDKEKADILLRIIGIGTELHTRDMEIKALYDKRTFTGQLAAQKKHFAEELISYPDAPEKPVSASDLIRQQQEILARNGENQRKRQQFHELARQRDATLEEMHRLDERIAELTAQREEVSKKHTLLFTQAMDASKTAEQLQDESTAELEASIRDIEEINQKVRANLEKSRAEDEAAQYDSEYKRLTEAITQKRADRMALLNGADLPLPGLGVEDGALTYNGKHWRDMSGSDQLRVAAAIVRRLNPDCGFVLLDKLEQMDMTTLQEFSVWLEAEGLQAIATRVSTGSECQIIIEDGMVKDAEPTLPPVTEKPQQKSWTKGAF</sequence>
<keyword evidence="5" id="KW-1185">Reference proteome</keyword>
<dbReference type="InterPro" id="IPR038729">
    <property type="entry name" value="Rad50/SbcC_AAA"/>
</dbReference>
<accession>A0A2A6Z733</accession>
<dbReference type="Pfam" id="PF13476">
    <property type="entry name" value="AAA_23"/>
    <property type="match status" value="1"/>
</dbReference>
<dbReference type="Proteomes" id="UP000220752">
    <property type="component" value="Unassembled WGS sequence"/>
</dbReference>
<reference evidence="4 5" key="1">
    <citation type="journal article" date="2017" name="Front. Microbiol.">
        <title>New Insights into the Diversity of the Genus Faecalibacterium.</title>
        <authorList>
            <person name="Benevides L."/>
            <person name="Burman S."/>
            <person name="Martin R."/>
            <person name="Robert V."/>
            <person name="Thomas M."/>
            <person name="Miquel S."/>
            <person name="Chain F."/>
            <person name="Sokol H."/>
            <person name="Bermudez-Humaran L.G."/>
            <person name="Morrison M."/>
            <person name="Langella P."/>
            <person name="Azevedo V.A."/>
            <person name="Chatel J.M."/>
            <person name="Soares S."/>
        </authorList>
    </citation>
    <scope>NUCLEOTIDE SEQUENCE [LARGE SCALE GENOMIC DNA]</scope>
    <source>
        <strain evidence="5">CNCM I-4540</strain>
    </source>
</reference>
<dbReference type="InterPro" id="IPR027417">
    <property type="entry name" value="P-loop_NTPase"/>
</dbReference>
<dbReference type="Gene3D" id="3.40.50.300">
    <property type="entry name" value="P-loop containing nucleotide triphosphate hydrolases"/>
    <property type="match status" value="1"/>
</dbReference>
<evidence type="ECO:0000313" key="4">
    <source>
        <dbReference type="EMBL" id="PDX57170.1"/>
    </source>
</evidence>
<comment type="caution">
    <text evidence="4">The sequence shown here is derived from an EMBL/GenBank/DDBJ whole genome shotgun (WGS) entry which is preliminary data.</text>
</comment>
<proteinExistence type="predicted"/>
<evidence type="ECO:0000256" key="2">
    <source>
        <dbReference type="SAM" id="MobiDB-lite"/>
    </source>
</evidence>
<keyword evidence="1" id="KW-0175">Coiled coil</keyword>
<organism evidence="4 5">
    <name type="scientific">Faecalibacterium langellae</name>
    <dbReference type="NCBI Taxonomy" id="3435293"/>
    <lineage>
        <taxon>Bacteria</taxon>
        <taxon>Bacillati</taxon>
        <taxon>Bacillota</taxon>
        <taxon>Clostridia</taxon>
        <taxon>Eubacteriales</taxon>
        <taxon>Oscillospiraceae</taxon>
        <taxon>Faecalibacterium</taxon>
    </lineage>
</organism>
<gene>
    <name evidence="4" type="ORF">CGS46_11540</name>
</gene>
<dbReference type="GO" id="GO:0016887">
    <property type="term" value="F:ATP hydrolysis activity"/>
    <property type="evidence" value="ECO:0007669"/>
    <property type="project" value="InterPro"/>
</dbReference>
<dbReference type="PANTHER" id="PTHR32182:SF0">
    <property type="entry name" value="DNA REPLICATION AND REPAIR PROTEIN RECF"/>
    <property type="match status" value="1"/>
</dbReference>
<dbReference type="PANTHER" id="PTHR32182">
    <property type="entry name" value="DNA REPLICATION AND REPAIR PROTEIN RECF"/>
    <property type="match status" value="1"/>
</dbReference>
<feature type="coiled-coil region" evidence="1">
    <location>
        <begin position="216"/>
        <end position="316"/>
    </location>
</feature>
<evidence type="ECO:0000256" key="1">
    <source>
        <dbReference type="SAM" id="Coils"/>
    </source>
</evidence>
<protein>
    <submittedName>
        <fullName evidence="4">Chromosome segregation protein SMC</fullName>
    </submittedName>
</protein>
<dbReference type="EMBL" id="NMTQ01000037">
    <property type="protein sequence ID" value="PDX57170.1"/>
    <property type="molecule type" value="Genomic_DNA"/>
</dbReference>
<evidence type="ECO:0000259" key="3">
    <source>
        <dbReference type="Pfam" id="PF13476"/>
    </source>
</evidence>
<dbReference type="SUPFAM" id="SSF52540">
    <property type="entry name" value="P-loop containing nucleoside triphosphate hydrolases"/>
    <property type="match status" value="1"/>
</dbReference>
<dbReference type="AlphaFoldDB" id="A0A2A6Z733"/>
<name>A0A2A6Z733_9FIRM</name>
<evidence type="ECO:0000313" key="5">
    <source>
        <dbReference type="Proteomes" id="UP000220752"/>
    </source>
</evidence>
<feature type="domain" description="Rad50/SbcC-type AAA" evidence="3">
    <location>
        <begin position="9"/>
        <end position="283"/>
    </location>
</feature>
<feature type="region of interest" description="Disordered" evidence="2">
    <location>
        <begin position="421"/>
        <end position="442"/>
    </location>
</feature>
<dbReference type="GO" id="GO:0006302">
    <property type="term" value="P:double-strand break repair"/>
    <property type="evidence" value="ECO:0007669"/>
    <property type="project" value="InterPro"/>
</dbReference>
<dbReference type="GO" id="GO:0000731">
    <property type="term" value="P:DNA synthesis involved in DNA repair"/>
    <property type="evidence" value="ECO:0007669"/>
    <property type="project" value="TreeGrafter"/>
</dbReference>